<reference evidence="3" key="1">
    <citation type="submission" date="2014-09" db="EMBL/GenBank/DDBJ databases">
        <title>Draft genome sequence of an oleaginous Mucoromycotina fungus Mucor ambiguus NBRC6742.</title>
        <authorList>
            <person name="Takeda I."/>
            <person name="Yamane N."/>
            <person name="Morita T."/>
            <person name="Tamano K."/>
            <person name="Machida M."/>
            <person name="Baker S."/>
            <person name="Koike H."/>
        </authorList>
    </citation>
    <scope>NUCLEOTIDE SEQUENCE</scope>
    <source>
        <strain evidence="3">NBRC 6742</strain>
    </source>
</reference>
<accession>A0A0C9MHJ3</accession>
<dbReference type="EMBL" id="DF836296">
    <property type="protein sequence ID" value="GAN01438.1"/>
    <property type="molecule type" value="Genomic_DNA"/>
</dbReference>
<gene>
    <name evidence="3" type="ORF">MAM1_0007d00871</name>
</gene>
<keyword evidence="2" id="KW-1133">Transmembrane helix</keyword>
<proteinExistence type="predicted"/>
<keyword evidence="2" id="KW-0472">Membrane</keyword>
<feature type="compositionally biased region" description="Low complexity" evidence="1">
    <location>
        <begin position="7"/>
        <end position="16"/>
    </location>
</feature>
<protein>
    <submittedName>
        <fullName evidence="3">Uncharacterized protein</fullName>
    </submittedName>
</protein>
<dbReference type="AlphaFoldDB" id="A0A0C9MHJ3"/>
<feature type="compositionally biased region" description="Pro residues" evidence="1">
    <location>
        <begin position="41"/>
        <end position="56"/>
    </location>
</feature>
<keyword evidence="2" id="KW-0812">Transmembrane</keyword>
<keyword evidence="4" id="KW-1185">Reference proteome</keyword>
<organism evidence="3">
    <name type="scientific">Mucor ambiguus</name>
    <dbReference type="NCBI Taxonomy" id="91626"/>
    <lineage>
        <taxon>Eukaryota</taxon>
        <taxon>Fungi</taxon>
        <taxon>Fungi incertae sedis</taxon>
        <taxon>Mucoromycota</taxon>
        <taxon>Mucoromycotina</taxon>
        <taxon>Mucoromycetes</taxon>
        <taxon>Mucorales</taxon>
        <taxon>Mucorineae</taxon>
        <taxon>Mucoraceae</taxon>
        <taxon>Mucor</taxon>
    </lineage>
</organism>
<evidence type="ECO:0000256" key="2">
    <source>
        <dbReference type="SAM" id="Phobius"/>
    </source>
</evidence>
<name>A0A0C9MHJ3_9FUNG</name>
<evidence type="ECO:0000313" key="3">
    <source>
        <dbReference type="EMBL" id="GAN01438.1"/>
    </source>
</evidence>
<evidence type="ECO:0000313" key="4">
    <source>
        <dbReference type="Proteomes" id="UP000053815"/>
    </source>
</evidence>
<feature type="region of interest" description="Disordered" evidence="1">
    <location>
        <begin position="1"/>
        <end position="62"/>
    </location>
</feature>
<dbReference type="Proteomes" id="UP000053815">
    <property type="component" value="Unassembled WGS sequence"/>
</dbReference>
<feature type="transmembrane region" description="Helical" evidence="2">
    <location>
        <begin position="84"/>
        <end position="104"/>
    </location>
</feature>
<evidence type="ECO:0000256" key="1">
    <source>
        <dbReference type="SAM" id="MobiDB-lite"/>
    </source>
</evidence>
<sequence>METVEKNNANANANANYSTNNTQPPPPAYQGGAATGQTYYQPPPPQTEYAPPPPINNQPANMGQRFTQFYAPPQNKKLGMKRRFCSFICCCILIGLIVGLAAGLTRRSYYNNSRSCNCRTNSDCTVRYGEYTLGSGIYITIY</sequence>
<feature type="compositionally biased region" description="Low complexity" evidence="1">
    <location>
        <begin position="29"/>
        <end position="40"/>
    </location>
</feature>